<comment type="caution">
    <text evidence="3">The sequence shown here is derived from an EMBL/GenBank/DDBJ whole genome shotgun (WGS) entry which is preliminary data.</text>
</comment>
<dbReference type="Pfam" id="PF09359">
    <property type="entry name" value="VTC"/>
    <property type="match status" value="1"/>
</dbReference>
<accession>A0A9D2KMK4</accession>
<gene>
    <name evidence="3" type="ORF">IAA07_01430</name>
</gene>
<dbReference type="CDD" id="cd07750">
    <property type="entry name" value="PolyPPase_VTC_like"/>
    <property type="match status" value="1"/>
</dbReference>
<protein>
    <submittedName>
        <fullName evidence="3">Polyphosphate polymerase domain-containing protein</fullName>
    </submittedName>
</protein>
<feature type="domain" description="VTC" evidence="2">
    <location>
        <begin position="35"/>
        <end position="251"/>
    </location>
</feature>
<evidence type="ECO:0000313" key="3">
    <source>
        <dbReference type="EMBL" id="HJA70224.1"/>
    </source>
</evidence>
<feature type="region of interest" description="Disordered" evidence="1">
    <location>
        <begin position="1"/>
        <end position="25"/>
    </location>
</feature>
<evidence type="ECO:0000256" key="1">
    <source>
        <dbReference type="SAM" id="MobiDB-lite"/>
    </source>
</evidence>
<name>A0A9D2KMK4_9FIRM</name>
<dbReference type="EMBL" id="DWZA01000012">
    <property type="protein sequence ID" value="HJA70224.1"/>
    <property type="molecule type" value="Genomic_DNA"/>
</dbReference>
<dbReference type="Gene3D" id="3.20.100.30">
    <property type="entry name" value="VTC, catalytic tunnel domain"/>
    <property type="match status" value="1"/>
</dbReference>
<dbReference type="InterPro" id="IPR018966">
    <property type="entry name" value="VTC_domain"/>
</dbReference>
<proteinExistence type="predicted"/>
<dbReference type="GO" id="GO:0006799">
    <property type="term" value="P:polyphosphate biosynthetic process"/>
    <property type="evidence" value="ECO:0007669"/>
    <property type="project" value="UniProtKB-ARBA"/>
</dbReference>
<dbReference type="InterPro" id="IPR042267">
    <property type="entry name" value="VTC_sf"/>
</dbReference>
<reference evidence="3" key="2">
    <citation type="submission" date="2021-04" db="EMBL/GenBank/DDBJ databases">
        <authorList>
            <person name="Gilroy R."/>
        </authorList>
    </citation>
    <scope>NUCLEOTIDE SEQUENCE</scope>
    <source>
        <strain evidence="3">CHK178-16964</strain>
    </source>
</reference>
<reference evidence="3" key="1">
    <citation type="journal article" date="2021" name="PeerJ">
        <title>Extensive microbial diversity within the chicken gut microbiome revealed by metagenomics and culture.</title>
        <authorList>
            <person name="Gilroy R."/>
            <person name="Ravi A."/>
            <person name="Getino M."/>
            <person name="Pursley I."/>
            <person name="Horton D.L."/>
            <person name="Alikhan N.F."/>
            <person name="Baker D."/>
            <person name="Gharbi K."/>
            <person name="Hall N."/>
            <person name="Watson M."/>
            <person name="Adriaenssens E.M."/>
            <person name="Foster-Nyarko E."/>
            <person name="Jarju S."/>
            <person name="Secka A."/>
            <person name="Antonio M."/>
            <person name="Oren A."/>
            <person name="Chaudhuri R.R."/>
            <person name="La Ragione R."/>
            <person name="Hildebrand F."/>
            <person name="Pallen M.J."/>
        </authorList>
    </citation>
    <scope>NUCLEOTIDE SEQUENCE</scope>
    <source>
        <strain evidence="3">CHK178-16964</strain>
    </source>
</reference>
<evidence type="ECO:0000313" key="4">
    <source>
        <dbReference type="Proteomes" id="UP000823900"/>
    </source>
</evidence>
<dbReference type="AlphaFoldDB" id="A0A9D2KMK4"/>
<organism evidence="3 4">
    <name type="scientific">Candidatus Lachnoclostridium stercoravium</name>
    <dbReference type="NCBI Taxonomy" id="2838633"/>
    <lineage>
        <taxon>Bacteria</taxon>
        <taxon>Bacillati</taxon>
        <taxon>Bacillota</taxon>
        <taxon>Clostridia</taxon>
        <taxon>Lachnospirales</taxon>
        <taxon>Lachnospiraceae</taxon>
    </lineage>
</organism>
<evidence type="ECO:0000259" key="2">
    <source>
        <dbReference type="Pfam" id="PF09359"/>
    </source>
</evidence>
<sequence length="255" mass="29086">MATTTPITATTTQTTATTTQTTATTIKEKPPLKLRHEIKHVISPQDGLILAFRLQKLFKHDKYADSHGIYRVSSLYFDTPSDKALRQKIDGVNLREKFRLRYYGSDTSFIRLEKKFKINGLCGKHSARITEKQARLLLSGRIDFLMEDGHPLFLELYSKMRSQLLSPRTIVTYDREAFLYEPGNVRVTIDRGLRSGLGSVDFLNPRLCSVPVSDGTDVLEIKYDAFLPDIVRMAVQVPDRRAGAYSKYAVCRRYD</sequence>
<dbReference type="Proteomes" id="UP000823900">
    <property type="component" value="Unassembled WGS sequence"/>
</dbReference>